<evidence type="ECO:0000256" key="16">
    <source>
        <dbReference type="SAM" id="MobiDB-lite"/>
    </source>
</evidence>
<dbReference type="GO" id="GO:0005524">
    <property type="term" value="F:ATP binding"/>
    <property type="evidence" value="ECO:0007669"/>
    <property type="project" value="UniProtKB-KW"/>
</dbReference>
<evidence type="ECO:0000256" key="5">
    <source>
        <dbReference type="ARBA" id="ARBA00022801"/>
    </source>
</evidence>
<dbReference type="InterPro" id="IPR047112">
    <property type="entry name" value="RecG/Mfd"/>
</dbReference>
<dbReference type="GO" id="GO:0006281">
    <property type="term" value="P:DNA repair"/>
    <property type="evidence" value="ECO:0007669"/>
    <property type="project" value="UniProtKB-UniRule"/>
</dbReference>
<evidence type="ECO:0000256" key="15">
    <source>
        <dbReference type="RuleBase" id="RU363016"/>
    </source>
</evidence>
<keyword evidence="20" id="KW-1185">Reference proteome</keyword>
<dbReference type="Proteomes" id="UP000030700">
    <property type="component" value="Unassembled WGS sequence"/>
</dbReference>
<dbReference type="SUPFAM" id="SSF52540">
    <property type="entry name" value="P-loop containing nucleoside triphosphate hydrolases"/>
    <property type="match status" value="2"/>
</dbReference>
<evidence type="ECO:0000256" key="6">
    <source>
        <dbReference type="ARBA" id="ARBA00022806"/>
    </source>
</evidence>
<evidence type="ECO:0000256" key="9">
    <source>
        <dbReference type="ARBA" id="ARBA00023172"/>
    </source>
</evidence>
<dbReference type="Gene3D" id="3.40.50.300">
    <property type="entry name" value="P-loop containing nucleotide triphosphate hydrolases"/>
    <property type="match status" value="2"/>
</dbReference>
<evidence type="ECO:0000256" key="3">
    <source>
        <dbReference type="ARBA" id="ARBA00022741"/>
    </source>
</evidence>
<accession>A0A081BP11</accession>
<dbReference type="InterPro" id="IPR004609">
    <property type="entry name" value="ATP-dep_DNA_helicase_RecG"/>
</dbReference>
<evidence type="ECO:0000256" key="10">
    <source>
        <dbReference type="ARBA" id="ARBA00023204"/>
    </source>
</evidence>
<evidence type="ECO:0000259" key="17">
    <source>
        <dbReference type="PROSITE" id="PS51192"/>
    </source>
</evidence>
<dbReference type="InterPro" id="IPR033454">
    <property type="entry name" value="RecG_wedge"/>
</dbReference>
<sequence length="903" mass="102527">MTRLIKRSSPCSSGFISDAARGCSFSFFVLSEAIQNIRRPLEYCAKHEFANIERLRDLERTISQWRNSLSACAISPAQETILQEFCAVFHGYDAQPTPQKIAIIQQAFSLLNQLESPPSRRSLSEVEENANVRSTPPVLSLPKESVEREIPAADDAAEQPESRDAEPEERQRLDATLQYVKGIGPKRTKLLERLGVKTIEDALFFFPRRYEDRRHIEKIVRLRPSDTPTTVYGVVRSSGVTVSPKQRSKIFEVMIGDDTGVFTAKWFNQGFLKKVFTPGIRVVLSGKITIKRYGGLEMIQPEYEIISADEGDDAELLHTGRIVPVYPLTDGLYQKEMRKLMKQIVDQYAASVEETLPETLRRTFQFLPLPHALRQIHFPEQTENIELLNKEKSPAHQRLIFDEFFLLELGMGLRQHHVSAEEPGIAFAFSGNLERYLRASLGFSLTSAQNRVIQEIQDNMRSTRVMNRLLQGDVGSGKTLVALVALLSAIESGFQGAIMVPTEILAEQHYRKIAAYVQHLNQQIQHGDLPNNALPEETEQADLYSRIAPREISVALLTGGMKKREREETLLKIERGEIDMVVGTHALLQHDVAFHQLGLIVIDEQHKFGVMQRATLKAKGYNPDVLIMTATPIPRTLSLTMYGDLDVSILDELPPGRTPVMTRRFYEKDREKAYRLIEREIERGRQVYIVYPLVEESENLDLKAATEMSERLAKDIFPQYRIGLVHGRLKGDEKERQMQAFKAHDLHILVSTTVLEVGIDVPNATVMLIEHAERFGLSQLHQLRGRVGRGAEQSYCLLMTTFPMSEDARKRLDAMVETTDGFVIAERDLEIRGPGEFFGTKQSGLPDLNVANLVRDVKLLEQAREEAFALIKRDPGLEQPQHRRLKHALERRWKKSLDLISVG</sequence>
<keyword evidence="11" id="KW-0413">Isomerase</keyword>
<keyword evidence="6 15" id="KW-0347">Helicase</keyword>
<keyword evidence="7 15" id="KW-0067">ATP-binding</keyword>
<dbReference type="PROSITE" id="PS51194">
    <property type="entry name" value="HELICASE_CTER"/>
    <property type="match status" value="1"/>
</dbReference>
<evidence type="ECO:0000256" key="1">
    <source>
        <dbReference type="ARBA" id="ARBA00007504"/>
    </source>
</evidence>
<keyword evidence="4 15" id="KW-0227">DNA damage</keyword>
<feature type="compositionally biased region" description="Basic and acidic residues" evidence="16">
    <location>
        <begin position="160"/>
        <end position="171"/>
    </location>
</feature>
<feature type="domain" description="Helicase C-terminal" evidence="18">
    <location>
        <begin position="669"/>
        <end position="835"/>
    </location>
</feature>
<dbReference type="EC" id="5.6.2.4" evidence="13 15"/>
<dbReference type="Pfam" id="PF00270">
    <property type="entry name" value="DEAD"/>
    <property type="match status" value="1"/>
</dbReference>
<evidence type="ECO:0000259" key="18">
    <source>
        <dbReference type="PROSITE" id="PS51194"/>
    </source>
</evidence>
<comment type="catalytic activity">
    <reaction evidence="12 15">
        <text>Couples ATP hydrolysis with the unwinding of duplex DNA by translocating in the 3'-5' direction.</text>
        <dbReference type="EC" id="5.6.2.4"/>
    </reaction>
</comment>
<evidence type="ECO:0000256" key="2">
    <source>
        <dbReference type="ARBA" id="ARBA00017846"/>
    </source>
</evidence>
<dbReference type="Pfam" id="PF17191">
    <property type="entry name" value="RecG_wedge"/>
    <property type="match status" value="1"/>
</dbReference>
<dbReference type="InterPro" id="IPR001650">
    <property type="entry name" value="Helicase_C-like"/>
</dbReference>
<feature type="region of interest" description="Disordered" evidence="16">
    <location>
        <begin position="119"/>
        <end position="171"/>
    </location>
</feature>
<dbReference type="GO" id="GO:0016887">
    <property type="term" value="F:ATP hydrolysis activity"/>
    <property type="evidence" value="ECO:0007669"/>
    <property type="project" value="RHEA"/>
</dbReference>
<evidence type="ECO:0000256" key="11">
    <source>
        <dbReference type="ARBA" id="ARBA00023235"/>
    </source>
</evidence>
<dbReference type="GO" id="GO:0043138">
    <property type="term" value="F:3'-5' DNA helicase activity"/>
    <property type="evidence" value="ECO:0007669"/>
    <property type="project" value="UniProtKB-EC"/>
</dbReference>
<evidence type="ECO:0000313" key="20">
    <source>
        <dbReference type="Proteomes" id="UP000030700"/>
    </source>
</evidence>
<organism evidence="19">
    <name type="scientific">Candidatus Moduliflexus flocculans</name>
    <dbReference type="NCBI Taxonomy" id="1499966"/>
    <lineage>
        <taxon>Bacteria</taxon>
        <taxon>Candidatus Moduliflexota</taxon>
        <taxon>Candidatus Moduliflexia</taxon>
        <taxon>Candidatus Moduliflexales</taxon>
        <taxon>Candidatus Moduliflexaceae</taxon>
    </lineage>
</organism>
<dbReference type="GO" id="GO:0003677">
    <property type="term" value="F:DNA binding"/>
    <property type="evidence" value="ECO:0007669"/>
    <property type="project" value="UniProtKB-KW"/>
</dbReference>
<keyword evidence="10 15" id="KW-0234">DNA repair</keyword>
<evidence type="ECO:0000256" key="12">
    <source>
        <dbReference type="ARBA" id="ARBA00034617"/>
    </source>
</evidence>
<dbReference type="CDD" id="cd18811">
    <property type="entry name" value="SF2_C_RecG"/>
    <property type="match status" value="1"/>
</dbReference>
<keyword evidence="3 15" id="KW-0547">Nucleotide-binding</keyword>
<dbReference type="STRING" id="1499966.U14_03377"/>
<dbReference type="Pfam" id="PF19833">
    <property type="entry name" value="RecG_dom3_C"/>
    <property type="match status" value="1"/>
</dbReference>
<reference evidence="19" key="1">
    <citation type="journal article" date="2015" name="PeerJ">
        <title>First genomic representation of candidate bacterial phylum KSB3 points to enhanced environmental sensing as a trigger of wastewater bulking.</title>
        <authorList>
            <person name="Sekiguchi Y."/>
            <person name="Ohashi A."/>
            <person name="Parks D.H."/>
            <person name="Yamauchi T."/>
            <person name="Tyson G.W."/>
            <person name="Hugenholtz P."/>
        </authorList>
    </citation>
    <scope>NUCLEOTIDE SEQUENCE [LARGE SCALE GENOMIC DNA]</scope>
</reference>
<evidence type="ECO:0000256" key="7">
    <source>
        <dbReference type="ARBA" id="ARBA00022840"/>
    </source>
</evidence>
<dbReference type="SUPFAM" id="SSF50249">
    <property type="entry name" value="Nucleic acid-binding proteins"/>
    <property type="match status" value="1"/>
</dbReference>
<dbReference type="HOGENOM" id="CLU_005122_7_1_0"/>
<keyword evidence="8" id="KW-0238">DNA-binding</keyword>
<dbReference type="PROSITE" id="PS51192">
    <property type="entry name" value="HELICASE_ATP_BIND_1"/>
    <property type="match status" value="1"/>
</dbReference>
<evidence type="ECO:0000256" key="8">
    <source>
        <dbReference type="ARBA" id="ARBA00023125"/>
    </source>
</evidence>
<comment type="similarity">
    <text evidence="1 15">Belongs to the helicase family. RecG subfamily.</text>
</comment>
<proteinExistence type="inferred from homology"/>
<dbReference type="GO" id="GO:0006310">
    <property type="term" value="P:DNA recombination"/>
    <property type="evidence" value="ECO:0007669"/>
    <property type="project" value="UniProtKB-UniRule"/>
</dbReference>
<dbReference type="PANTHER" id="PTHR47964">
    <property type="entry name" value="ATP-DEPENDENT DNA HELICASE HOMOLOG RECG, CHLOROPLASTIC"/>
    <property type="match status" value="1"/>
</dbReference>
<gene>
    <name evidence="19" type="ORF">U14_03377</name>
</gene>
<dbReference type="PANTHER" id="PTHR47964:SF1">
    <property type="entry name" value="ATP-DEPENDENT DNA HELICASE HOMOLOG RECG, CHLOROPLASTIC"/>
    <property type="match status" value="1"/>
</dbReference>
<evidence type="ECO:0000313" key="19">
    <source>
        <dbReference type="EMBL" id="GAK52127.1"/>
    </source>
</evidence>
<evidence type="ECO:0000256" key="14">
    <source>
        <dbReference type="ARBA" id="ARBA00048988"/>
    </source>
</evidence>
<dbReference type="Gene3D" id="2.40.50.140">
    <property type="entry name" value="Nucleic acid-binding proteins"/>
    <property type="match status" value="1"/>
</dbReference>
<dbReference type="InterPro" id="IPR014001">
    <property type="entry name" value="Helicase_ATP-bd"/>
</dbReference>
<dbReference type="InterPro" id="IPR045562">
    <property type="entry name" value="RecG_dom3_C"/>
</dbReference>
<feature type="domain" description="Helicase ATP-binding" evidence="17">
    <location>
        <begin position="459"/>
        <end position="650"/>
    </location>
</feature>
<keyword evidence="5 15" id="KW-0378">Hydrolase</keyword>
<dbReference type="InterPro" id="IPR027417">
    <property type="entry name" value="P-loop_NTPase"/>
</dbReference>
<dbReference type="CDD" id="cd17992">
    <property type="entry name" value="DEXHc_RecG"/>
    <property type="match status" value="1"/>
</dbReference>
<dbReference type="NCBIfam" id="NF008168">
    <property type="entry name" value="PRK10917.2-2"/>
    <property type="match status" value="1"/>
</dbReference>
<dbReference type="CDD" id="cd04488">
    <property type="entry name" value="RecG_wedge_OBF"/>
    <property type="match status" value="1"/>
</dbReference>
<dbReference type="Pfam" id="PF00271">
    <property type="entry name" value="Helicase_C"/>
    <property type="match status" value="1"/>
</dbReference>
<evidence type="ECO:0000256" key="13">
    <source>
        <dbReference type="ARBA" id="ARBA00034808"/>
    </source>
</evidence>
<dbReference type="EMBL" id="DF820458">
    <property type="protein sequence ID" value="GAK52127.1"/>
    <property type="molecule type" value="Genomic_DNA"/>
</dbReference>
<comment type="catalytic activity">
    <reaction evidence="14 15">
        <text>ATP + H2O = ADP + phosphate + H(+)</text>
        <dbReference type="Rhea" id="RHEA:13065"/>
        <dbReference type="ChEBI" id="CHEBI:15377"/>
        <dbReference type="ChEBI" id="CHEBI:15378"/>
        <dbReference type="ChEBI" id="CHEBI:30616"/>
        <dbReference type="ChEBI" id="CHEBI:43474"/>
        <dbReference type="ChEBI" id="CHEBI:456216"/>
        <dbReference type="EC" id="5.6.2.4"/>
    </reaction>
</comment>
<keyword evidence="9 15" id="KW-0233">DNA recombination</keyword>
<evidence type="ECO:0000256" key="4">
    <source>
        <dbReference type="ARBA" id="ARBA00022763"/>
    </source>
</evidence>
<dbReference type="InterPro" id="IPR011545">
    <property type="entry name" value="DEAD/DEAH_box_helicase_dom"/>
</dbReference>
<dbReference type="AlphaFoldDB" id="A0A081BP11"/>
<dbReference type="SMART" id="SM00490">
    <property type="entry name" value="HELICc"/>
    <property type="match status" value="1"/>
</dbReference>
<protein>
    <recommendedName>
        <fullName evidence="2 15">ATP-dependent DNA helicase RecG</fullName>
        <ecNumber evidence="13 15">5.6.2.4</ecNumber>
    </recommendedName>
</protein>
<name>A0A081BP11_9BACT</name>
<comment type="function">
    <text evidence="15">Plays a critical role in recombination and DNA repair. Helps process Holliday junction intermediates to mature products by catalyzing branch migration. Has replication fork regression activity, unwinds stalled or blocked replication forks to make a HJ that can be resolved. Has a DNA unwinding activity characteristic of a DNA helicase with 3'-5' polarity.</text>
</comment>
<dbReference type="SMART" id="SM00487">
    <property type="entry name" value="DEXDc"/>
    <property type="match status" value="1"/>
</dbReference>
<dbReference type="InterPro" id="IPR012340">
    <property type="entry name" value="NA-bd_OB-fold"/>
</dbReference>
<dbReference type="NCBIfam" id="TIGR00643">
    <property type="entry name" value="recG"/>
    <property type="match status" value="1"/>
</dbReference>